<name>A0A0G0NCY8_9BACT</name>
<evidence type="ECO:0000313" key="2">
    <source>
        <dbReference type="Proteomes" id="UP000034181"/>
    </source>
</evidence>
<protein>
    <submittedName>
        <fullName evidence="1">Uncharacterized protein</fullName>
    </submittedName>
</protein>
<evidence type="ECO:0000313" key="1">
    <source>
        <dbReference type="EMBL" id="KKQ74976.1"/>
    </source>
</evidence>
<proteinExistence type="predicted"/>
<sequence length="119" mass="13470">MNKETVSAIPEQVYQHTFFPGEYDVAIAVAKSLEEHGLSTVSFEMTPDNSGKPADPTSVLIHSEYRNSDDFWSAFYGVVKQMGEKGTDKPEDLLNITELEVVRLAKERRTRKPKPLNLR</sequence>
<organism evidence="1 2">
    <name type="scientific">Candidatus Woesebacteria bacterium GW2011_GWB1_38_5b</name>
    <dbReference type="NCBI Taxonomy" id="1618569"/>
    <lineage>
        <taxon>Bacteria</taxon>
        <taxon>Candidatus Woeseibacteriota</taxon>
    </lineage>
</organism>
<dbReference type="AlphaFoldDB" id="A0A0G0NCY8"/>
<comment type="caution">
    <text evidence="1">The sequence shown here is derived from an EMBL/GenBank/DDBJ whole genome shotgun (WGS) entry which is preliminary data.</text>
</comment>
<accession>A0A0G0NCY8</accession>
<gene>
    <name evidence="1" type="ORF">US96_C0020G0012</name>
</gene>
<reference evidence="1 2" key="1">
    <citation type="journal article" date="2015" name="Nature">
        <title>rRNA introns, odd ribosomes, and small enigmatic genomes across a large radiation of phyla.</title>
        <authorList>
            <person name="Brown C.T."/>
            <person name="Hug L.A."/>
            <person name="Thomas B.C."/>
            <person name="Sharon I."/>
            <person name="Castelle C.J."/>
            <person name="Singh A."/>
            <person name="Wilkins M.J."/>
            <person name="Williams K.H."/>
            <person name="Banfield J.F."/>
        </authorList>
    </citation>
    <scope>NUCLEOTIDE SEQUENCE [LARGE SCALE GENOMIC DNA]</scope>
</reference>
<dbReference type="Proteomes" id="UP000034181">
    <property type="component" value="Unassembled WGS sequence"/>
</dbReference>
<dbReference type="EMBL" id="LBUZ01000020">
    <property type="protein sequence ID" value="KKQ74976.1"/>
    <property type="molecule type" value="Genomic_DNA"/>
</dbReference>